<accession>A0A852SM27</accession>
<reference evidence="1 2" key="1">
    <citation type="submission" date="2020-07" db="EMBL/GenBank/DDBJ databases">
        <title>Sequencing the genomes of 1000 actinobacteria strains.</title>
        <authorList>
            <person name="Klenk H.-P."/>
        </authorList>
    </citation>
    <scope>NUCLEOTIDE SEQUENCE [LARGE SCALE GENOMIC DNA]</scope>
    <source>
        <strain evidence="1 2">DSM 26474</strain>
    </source>
</reference>
<dbReference type="Proteomes" id="UP000549913">
    <property type="component" value="Unassembled WGS sequence"/>
</dbReference>
<evidence type="ECO:0000313" key="1">
    <source>
        <dbReference type="EMBL" id="NYD68897.1"/>
    </source>
</evidence>
<dbReference type="RefSeq" id="WP_256430671.1">
    <property type="nucleotide sequence ID" value="NZ_BSEW01000001.1"/>
</dbReference>
<keyword evidence="2" id="KW-1185">Reference proteome</keyword>
<dbReference type="EMBL" id="JACCBM010000001">
    <property type="protein sequence ID" value="NYD68897.1"/>
    <property type="molecule type" value="Genomic_DNA"/>
</dbReference>
<name>A0A852SM27_9MICO</name>
<sequence length="40" mass="4533">MKRESPEENAYSSEDPEIEELILEEELYDDEGLGDISSNG</sequence>
<organism evidence="1 2">
    <name type="scientific">Herbiconiux flava</name>
    <dbReference type="NCBI Taxonomy" id="881268"/>
    <lineage>
        <taxon>Bacteria</taxon>
        <taxon>Bacillati</taxon>
        <taxon>Actinomycetota</taxon>
        <taxon>Actinomycetes</taxon>
        <taxon>Micrococcales</taxon>
        <taxon>Microbacteriaceae</taxon>
        <taxon>Herbiconiux</taxon>
    </lineage>
</organism>
<gene>
    <name evidence="1" type="ORF">BJ984_000055</name>
</gene>
<evidence type="ECO:0000313" key="2">
    <source>
        <dbReference type="Proteomes" id="UP000549913"/>
    </source>
</evidence>
<dbReference type="AlphaFoldDB" id="A0A852SM27"/>
<proteinExistence type="predicted"/>
<comment type="caution">
    <text evidence="1">The sequence shown here is derived from an EMBL/GenBank/DDBJ whole genome shotgun (WGS) entry which is preliminary data.</text>
</comment>
<protein>
    <submittedName>
        <fullName evidence="1">Uncharacterized protein</fullName>
    </submittedName>
</protein>